<dbReference type="PROSITE" id="PS00823">
    <property type="entry name" value="DEHYDRIN_2"/>
    <property type="match status" value="1"/>
</dbReference>
<evidence type="ECO:0000256" key="2">
    <source>
        <dbReference type="SAM" id="MobiDB-lite"/>
    </source>
</evidence>
<feature type="compositionally biased region" description="Basic and acidic residues" evidence="2">
    <location>
        <begin position="95"/>
        <end position="104"/>
    </location>
</feature>
<dbReference type="GO" id="GO:0009415">
    <property type="term" value="P:response to water"/>
    <property type="evidence" value="ECO:0007669"/>
    <property type="project" value="InterPro"/>
</dbReference>
<reference evidence="3" key="1">
    <citation type="submission" date="2020-07" db="EMBL/GenBank/DDBJ databases">
        <authorList>
            <person name="Lin J."/>
        </authorList>
    </citation>
    <scope>NUCLEOTIDE SEQUENCE</scope>
</reference>
<name>A0A6V7PVU5_ANACO</name>
<accession>A0A6V7PVU5</accession>
<gene>
    <name evidence="3" type="ORF">CB5_LOCUS18076</name>
</gene>
<protein>
    <submittedName>
        <fullName evidence="3">Uncharacterized protein</fullName>
    </submittedName>
</protein>
<organism evidence="3">
    <name type="scientific">Ananas comosus var. bracteatus</name>
    <name type="common">red pineapple</name>
    <dbReference type="NCBI Taxonomy" id="296719"/>
    <lineage>
        <taxon>Eukaryota</taxon>
        <taxon>Viridiplantae</taxon>
        <taxon>Streptophyta</taxon>
        <taxon>Embryophyta</taxon>
        <taxon>Tracheophyta</taxon>
        <taxon>Spermatophyta</taxon>
        <taxon>Magnoliopsida</taxon>
        <taxon>Liliopsida</taxon>
        <taxon>Poales</taxon>
        <taxon>Bromeliaceae</taxon>
        <taxon>Bromelioideae</taxon>
        <taxon>Ananas</taxon>
    </lineage>
</organism>
<feature type="compositionally biased region" description="Low complexity" evidence="2">
    <location>
        <begin position="105"/>
        <end position="116"/>
    </location>
</feature>
<sequence>MRTAIRFRRCIMRPALAPVPTGRPALDLTGRRTRRGSSGRGRWRPRAAEAAEGAWPPPLRQLQLELELVSVGGRRDGRAEEEGHKGEDQGQDAWRPQDEDEHHYAGQTAPMTTTGTAAGGGHEKKGMMEKIKEKLPGGGH</sequence>
<feature type="region of interest" description="Disordered" evidence="2">
    <location>
        <begin position="73"/>
        <end position="140"/>
    </location>
</feature>
<dbReference type="InterPro" id="IPR000167">
    <property type="entry name" value="Dehydrin"/>
</dbReference>
<feature type="region of interest" description="Disordered" evidence="2">
    <location>
        <begin position="22"/>
        <end position="56"/>
    </location>
</feature>
<dbReference type="InterPro" id="IPR030513">
    <property type="entry name" value="Dehydrin_CS"/>
</dbReference>
<feature type="compositionally biased region" description="Basic and acidic residues" evidence="2">
    <location>
        <begin position="73"/>
        <end position="88"/>
    </location>
</feature>
<feature type="compositionally biased region" description="Basic and acidic residues" evidence="2">
    <location>
        <begin position="121"/>
        <end position="140"/>
    </location>
</feature>
<dbReference type="Pfam" id="PF00257">
    <property type="entry name" value="Dehydrin"/>
    <property type="match status" value="1"/>
</dbReference>
<comment type="similarity">
    <text evidence="1">Belongs to the plant dehydrin family.</text>
</comment>
<dbReference type="EMBL" id="LR862152">
    <property type="protein sequence ID" value="CAD1834865.1"/>
    <property type="molecule type" value="Genomic_DNA"/>
</dbReference>
<proteinExistence type="inferred from homology"/>
<evidence type="ECO:0000256" key="1">
    <source>
        <dbReference type="RuleBase" id="RU003995"/>
    </source>
</evidence>
<evidence type="ECO:0000313" key="3">
    <source>
        <dbReference type="EMBL" id="CAD1834865.1"/>
    </source>
</evidence>
<dbReference type="AlphaFoldDB" id="A0A6V7PVU5"/>
<feature type="compositionally biased region" description="Basic residues" evidence="2">
    <location>
        <begin position="31"/>
        <end position="45"/>
    </location>
</feature>